<protein>
    <submittedName>
        <fullName evidence="1">Uncharacterized protein</fullName>
    </submittedName>
</protein>
<name>A0A835MK26_9MAGN</name>
<dbReference type="AlphaFoldDB" id="A0A835MK26"/>
<dbReference type="Proteomes" id="UP000631114">
    <property type="component" value="Unassembled WGS sequence"/>
</dbReference>
<dbReference type="OrthoDB" id="1001388at2759"/>
<dbReference type="Gene3D" id="3.60.10.10">
    <property type="entry name" value="Endonuclease/exonuclease/phosphatase"/>
    <property type="match status" value="1"/>
</dbReference>
<dbReference type="PANTHER" id="PTHR33710">
    <property type="entry name" value="BNAC02G09200D PROTEIN"/>
    <property type="match status" value="1"/>
</dbReference>
<accession>A0A835MK26</accession>
<dbReference type="PANTHER" id="PTHR33710:SF77">
    <property type="entry name" value="DNASE I-LIKE SUPERFAMILY PROTEIN"/>
    <property type="match status" value="1"/>
</dbReference>
<feature type="non-terminal residue" evidence="1">
    <location>
        <position position="342"/>
    </location>
</feature>
<dbReference type="SUPFAM" id="SSF56219">
    <property type="entry name" value="DNase I-like"/>
    <property type="match status" value="1"/>
</dbReference>
<evidence type="ECO:0000313" key="1">
    <source>
        <dbReference type="EMBL" id="KAF9626561.1"/>
    </source>
</evidence>
<proteinExistence type="predicted"/>
<dbReference type="InterPro" id="IPR036691">
    <property type="entry name" value="Endo/exonu/phosph_ase_sf"/>
</dbReference>
<gene>
    <name evidence="1" type="ORF">IFM89_035176</name>
</gene>
<reference evidence="1 2" key="1">
    <citation type="submission" date="2020-10" db="EMBL/GenBank/DDBJ databases">
        <title>The Coptis chinensis genome and diversification of protoberbering-type alkaloids.</title>
        <authorList>
            <person name="Wang B."/>
            <person name="Shu S."/>
            <person name="Song C."/>
            <person name="Liu Y."/>
        </authorList>
    </citation>
    <scope>NUCLEOTIDE SEQUENCE [LARGE SCALE GENOMIC DNA]</scope>
    <source>
        <strain evidence="1">HL-2020</strain>
        <tissue evidence="1">Leaf</tissue>
    </source>
</reference>
<dbReference type="EMBL" id="JADFTS010000001">
    <property type="protein sequence ID" value="KAF9626561.1"/>
    <property type="molecule type" value="Genomic_DNA"/>
</dbReference>
<keyword evidence="2" id="KW-1185">Reference proteome</keyword>
<sequence>MGPMFEVSPVDKGFNFTLPKLRMVPKPFGNENVEANNPGQLGFTTQMDFNNFHPLHELEYQPGQEISQGVATKDKRIHDRENVNELVDSFFEADRESRRKTPIHDEVEVEVERPNTLHKSTAGKGKKLQSVKGPGRGKALLLAMFKPNNNESWLLMGDFNEITCPEEKCGGKPFNYPKVRFFLDMIDECELFDLGFVGSIYTWTNKQNGSHRIWERIDRMMANEAWRSTFSGCRVLHELATTSDHKFLILKLLQDRVMIRRPFRFEIMWAQHDGCQEQIRDAFHKELQAPSLEESEKANLLKGVDTDEIVTALKHMKPFKSPGPDGYQAFFFQHFWNLVGDQ</sequence>
<organism evidence="1 2">
    <name type="scientific">Coptis chinensis</name>
    <dbReference type="NCBI Taxonomy" id="261450"/>
    <lineage>
        <taxon>Eukaryota</taxon>
        <taxon>Viridiplantae</taxon>
        <taxon>Streptophyta</taxon>
        <taxon>Embryophyta</taxon>
        <taxon>Tracheophyta</taxon>
        <taxon>Spermatophyta</taxon>
        <taxon>Magnoliopsida</taxon>
        <taxon>Ranunculales</taxon>
        <taxon>Ranunculaceae</taxon>
        <taxon>Coptidoideae</taxon>
        <taxon>Coptis</taxon>
    </lineage>
</organism>
<evidence type="ECO:0000313" key="2">
    <source>
        <dbReference type="Proteomes" id="UP000631114"/>
    </source>
</evidence>
<comment type="caution">
    <text evidence="1">The sequence shown here is derived from an EMBL/GenBank/DDBJ whole genome shotgun (WGS) entry which is preliminary data.</text>
</comment>